<dbReference type="AlphaFoldDB" id="A0A381PSF9"/>
<dbReference type="GO" id="GO:0019213">
    <property type="term" value="F:deacetylase activity"/>
    <property type="evidence" value="ECO:0007669"/>
    <property type="project" value="InterPro"/>
</dbReference>
<gene>
    <name evidence="1" type="ORF">METZ01_LOCUS22835</name>
</gene>
<protein>
    <recommendedName>
        <fullName evidence="2">Bacillithiol biosynthesis deacetylase BshB1</fullName>
    </recommendedName>
</protein>
<dbReference type="Gene3D" id="3.40.50.10320">
    <property type="entry name" value="LmbE-like"/>
    <property type="match status" value="1"/>
</dbReference>
<sequence length="221" mass="24933">MGCGGTLAKSTSMGKSVGIIDLTKGELGTNGSPEERDKEASQSAKILGVKFRENMGFEDGFLVNDKSNQIEIVKKIRHYKPNIVLTCAQIDRHSDHGKASDLIYDSCFVSGLLKLKTTFDSKKQDPWRPQIILNYQQWNDFKPDVIVDISKFIKIKEKAILSFKSQVIKDDDTASTKINSENFLKSINYRAKNFGRLIDTDFAEAFQSRRNIAVDNIFDLI</sequence>
<accession>A0A381PSF9</accession>
<dbReference type="Pfam" id="PF02585">
    <property type="entry name" value="PIG-L"/>
    <property type="match status" value="1"/>
</dbReference>
<dbReference type="PANTHER" id="PTHR12993">
    <property type="entry name" value="N-ACETYLGLUCOSAMINYL-PHOSPHATIDYLINOSITOL DE-N-ACETYLASE-RELATED"/>
    <property type="match status" value="1"/>
</dbReference>
<dbReference type="NCBIfam" id="TIGR04001">
    <property type="entry name" value="thiol_BshB1"/>
    <property type="match status" value="1"/>
</dbReference>
<dbReference type="PANTHER" id="PTHR12993:SF30">
    <property type="entry name" value="N-ACETYL-ALPHA-D-GLUCOSAMINYL L-MALATE DEACETYLASE 1"/>
    <property type="match status" value="1"/>
</dbReference>
<evidence type="ECO:0000313" key="1">
    <source>
        <dbReference type="EMBL" id="SUZ69981.1"/>
    </source>
</evidence>
<evidence type="ECO:0008006" key="2">
    <source>
        <dbReference type="Google" id="ProtNLM"/>
    </source>
</evidence>
<dbReference type="EMBL" id="UINC01001077">
    <property type="protein sequence ID" value="SUZ69981.1"/>
    <property type="molecule type" value="Genomic_DNA"/>
</dbReference>
<reference evidence="1" key="1">
    <citation type="submission" date="2018-05" db="EMBL/GenBank/DDBJ databases">
        <authorList>
            <person name="Lanie J.A."/>
            <person name="Ng W.-L."/>
            <person name="Kazmierczak K.M."/>
            <person name="Andrzejewski T.M."/>
            <person name="Davidsen T.M."/>
            <person name="Wayne K.J."/>
            <person name="Tettelin H."/>
            <person name="Glass J.I."/>
            <person name="Rusch D."/>
            <person name="Podicherti R."/>
            <person name="Tsui H.-C.T."/>
            <person name="Winkler M.E."/>
        </authorList>
    </citation>
    <scope>NUCLEOTIDE SEQUENCE</scope>
</reference>
<dbReference type="GO" id="GO:0016811">
    <property type="term" value="F:hydrolase activity, acting on carbon-nitrogen (but not peptide) bonds, in linear amides"/>
    <property type="evidence" value="ECO:0007669"/>
    <property type="project" value="TreeGrafter"/>
</dbReference>
<dbReference type="InterPro" id="IPR023842">
    <property type="entry name" value="Bacillithiol_biosynth_BshB1"/>
</dbReference>
<dbReference type="GO" id="GO:0071793">
    <property type="term" value="P:bacillithiol biosynthetic process"/>
    <property type="evidence" value="ECO:0007669"/>
    <property type="project" value="InterPro"/>
</dbReference>
<name>A0A381PSF9_9ZZZZ</name>
<dbReference type="InterPro" id="IPR024078">
    <property type="entry name" value="LmbE-like_dom_sf"/>
</dbReference>
<dbReference type="InterPro" id="IPR003737">
    <property type="entry name" value="GlcNAc_PI_deacetylase-related"/>
</dbReference>
<proteinExistence type="predicted"/>
<dbReference type="SUPFAM" id="SSF102588">
    <property type="entry name" value="LmbE-like"/>
    <property type="match status" value="1"/>
</dbReference>
<organism evidence="1">
    <name type="scientific">marine metagenome</name>
    <dbReference type="NCBI Taxonomy" id="408172"/>
    <lineage>
        <taxon>unclassified sequences</taxon>
        <taxon>metagenomes</taxon>
        <taxon>ecological metagenomes</taxon>
    </lineage>
</organism>